<sequence>MRLLLIRHGQTIDNVNGAIGTTVPGPALTELGAAQAAAIPAALDGERIDAIYVSAMQRTRLTAEPLAAARGIEPQVVEGLHEISAGELEQRTDTESIKVYIGTIFAWWNDFSARIPGGENGAEFYARYDGAIEWIAAQHAADPESTVAIVSHGAAIRAWASFTSQNLDAQFSRDHPLDNTAVVVLEGSPEAGWVTTAWAGEPLGGPALEDATAVDPTGEATP</sequence>
<evidence type="ECO:0000313" key="2">
    <source>
        <dbReference type="EMBL" id="GGF10851.1"/>
    </source>
</evidence>
<dbReference type="GO" id="GO:0005737">
    <property type="term" value="C:cytoplasm"/>
    <property type="evidence" value="ECO:0007669"/>
    <property type="project" value="TreeGrafter"/>
</dbReference>
<feature type="region of interest" description="Disordered" evidence="1">
    <location>
        <begin position="202"/>
        <end position="222"/>
    </location>
</feature>
<name>A0A917EV61_9MICO</name>
<keyword evidence="2" id="KW-0413">Isomerase</keyword>
<dbReference type="SUPFAM" id="SSF53254">
    <property type="entry name" value="Phosphoglycerate mutase-like"/>
    <property type="match status" value="1"/>
</dbReference>
<dbReference type="InterPro" id="IPR001345">
    <property type="entry name" value="PG/BPGM_mutase_AS"/>
</dbReference>
<organism evidence="2 3">
    <name type="scientific">Subtercola lobariae</name>
    <dbReference type="NCBI Taxonomy" id="1588641"/>
    <lineage>
        <taxon>Bacteria</taxon>
        <taxon>Bacillati</taxon>
        <taxon>Actinomycetota</taxon>
        <taxon>Actinomycetes</taxon>
        <taxon>Micrococcales</taxon>
        <taxon>Microbacteriaceae</taxon>
        <taxon>Subtercola</taxon>
    </lineage>
</organism>
<gene>
    <name evidence="2" type="ORF">GCM10011399_00830</name>
</gene>
<accession>A0A917EV61</accession>
<dbReference type="RefSeq" id="WP_188672003.1">
    <property type="nucleotide sequence ID" value="NZ_BMGP01000001.1"/>
</dbReference>
<dbReference type="PROSITE" id="PS00175">
    <property type="entry name" value="PG_MUTASE"/>
    <property type="match status" value="1"/>
</dbReference>
<proteinExistence type="predicted"/>
<dbReference type="GO" id="GO:0016853">
    <property type="term" value="F:isomerase activity"/>
    <property type="evidence" value="ECO:0007669"/>
    <property type="project" value="UniProtKB-KW"/>
</dbReference>
<keyword evidence="3" id="KW-1185">Reference proteome</keyword>
<evidence type="ECO:0000313" key="3">
    <source>
        <dbReference type="Proteomes" id="UP000598775"/>
    </source>
</evidence>
<dbReference type="Pfam" id="PF00300">
    <property type="entry name" value="His_Phos_1"/>
    <property type="match status" value="1"/>
</dbReference>
<dbReference type="InterPro" id="IPR029033">
    <property type="entry name" value="His_PPase_superfam"/>
</dbReference>
<dbReference type="PANTHER" id="PTHR48100">
    <property type="entry name" value="BROAD-SPECIFICITY PHOSPHATASE YOR283W-RELATED"/>
    <property type="match status" value="1"/>
</dbReference>
<dbReference type="Gene3D" id="3.40.50.1240">
    <property type="entry name" value="Phosphoglycerate mutase-like"/>
    <property type="match status" value="1"/>
</dbReference>
<dbReference type="CDD" id="cd07067">
    <property type="entry name" value="HP_PGM_like"/>
    <property type="match status" value="1"/>
</dbReference>
<dbReference type="SMART" id="SM00855">
    <property type="entry name" value="PGAM"/>
    <property type="match status" value="1"/>
</dbReference>
<dbReference type="EMBL" id="BMGP01000001">
    <property type="protein sequence ID" value="GGF10851.1"/>
    <property type="molecule type" value="Genomic_DNA"/>
</dbReference>
<reference evidence="2 3" key="1">
    <citation type="journal article" date="2014" name="Int. J. Syst. Evol. Microbiol.">
        <title>Complete genome sequence of Corynebacterium casei LMG S-19264T (=DSM 44701T), isolated from a smear-ripened cheese.</title>
        <authorList>
            <consortium name="US DOE Joint Genome Institute (JGI-PGF)"/>
            <person name="Walter F."/>
            <person name="Albersmeier A."/>
            <person name="Kalinowski J."/>
            <person name="Ruckert C."/>
        </authorList>
    </citation>
    <scope>NUCLEOTIDE SEQUENCE [LARGE SCALE GENOMIC DNA]</scope>
    <source>
        <strain evidence="2 3">CGMCC 1.12976</strain>
    </source>
</reference>
<dbReference type="AlphaFoldDB" id="A0A917EV61"/>
<protein>
    <submittedName>
        <fullName evidence="2">Isomerase</fullName>
    </submittedName>
</protein>
<comment type="caution">
    <text evidence="2">The sequence shown here is derived from an EMBL/GenBank/DDBJ whole genome shotgun (WGS) entry which is preliminary data.</text>
</comment>
<dbReference type="PANTHER" id="PTHR48100:SF58">
    <property type="entry name" value="PE-PGRS FAMILY PROTEIN PE_PGRS11"/>
    <property type="match status" value="1"/>
</dbReference>
<evidence type="ECO:0000256" key="1">
    <source>
        <dbReference type="SAM" id="MobiDB-lite"/>
    </source>
</evidence>
<dbReference type="InterPro" id="IPR013078">
    <property type="entry name" value="His_Pase_superF_clade-1"/>
</dbReference>
<dbReference type="InterPro" id="IPR050275">
    <property type="entry name" value="PGM_Phosphatase"/>
</dbReference>
<dbReference type="Proteomes" id="UP000598775">
    <property type="component" value="Unassembled WGS sequence"/>
</dbReference>
<dbReference type="GO" id="GO:0016791">
    <property type="term" value="F:phosphatase activity"/>
    <property type="evidence" value="ECO:0007669"/>
    <property type="project" value="TreeGrafter"/>
</dbReference>